<evidence type="ECO:0000256" key="1">
    <source>
        <dbReference type="ARBA" id="ARBA00001933"/>
    </source>
</evidence>
<dbReference type="Proteomes" id="UP000295066">
    <property type="component" value="Unassembled WGS sequence"/>
</dbReference>
<comment type="caution">
    <text evidence="4">The sequence shown here is derived from an EMBL/GenBank/DDBJ whole genome shotgun (WGS) entry which is preliminary data.</text>
</comment>
<keyword evidence="5" id="KW-1185">Reference proteome</keyword>
<gene>
    <name evidence="4" type="ORF">C8D99_1135</name>
</gene>
<feature type="domain" description="Tryptophan synthase beta chain-like PALP" evidence="3">
    <location>
        <begin position="106"/>
        <end position="386"/>
    </location>
</feature>
<evidence type="ECO:0000256" key="2">
    <source>
        <dbReference type="ARBA" id="ARBA00022898"/>
    </source>
</evidence>
<accession>A0A4R8M3Y2</accession>
<dbReference type="PANTHER" id="PTHR10314">
    <property type="entry name" value="CYSTATHIONINE BETA-SYNTHASE"/>
    <property type="match status" value="1"/>
</dbReference>
<sequence length="491" mass="54809">MKYGIDLTIHEEGLKHAVEVAKKRNIVIPTFKQMKDPETHTPAAVKEKLKKTGLWDVDSANLFRITWKNEPVKSGGLFGGVNYIELPSALTGVDARIVAIVGKWFPTGAHKVGASFGCLAPRLVTGQFDPLHQKAVWPSTGNYCRGGAYNAQLLGCESIAILPEGMSRERFDWLETVAGEIIATPGTESNVKEIYDKVWELRNTRDNIVVFNQFDEMGNHLWHYEVTGHAMEEALRELMRPGDRFAGVTVTSGSAGTTACGDYLKTIFPGSKVAVGEALQCPTLLENGFGAHRIEGIGDKHVPWVHNVKNTDMVMAIDDEDSMGFIRLCNEPAGKKYLRSLGLKDEFIDQLPLMGISGAANVIMAAKMAKYYELTSKDVILTVFTDSMEMYGSRLKEMEEEHGPYTDMDAAADHARHVLGVRTDGLLELTYAERRRVHNLKYYTWVEQQGKTSEELNAQWYDAEEYWGGIHATADKIDERIEEFNRLTGLL</sequence>
<dbReference type="GO" id="GO:1901605">
    <property type="term" value="P:alpha-amino acid metabolic process"/>
    <property type="evidence" value="ECO:0007669"/>
    <property type="project" value="UniProtKB-ARBA"/>
</dbReference>
<evidence type="ECO:0000313" key="4">
    <source>
        <dbReference type="EMBL" id="TDY59428.1"/>
    </source>
</evidence>
<proteinExistence type="predicted"/>
<protein>
    <submittedName>
        <fullName evidence="4">Cysteine synthase</fullName>
    </submittedName>
</protein>
<dbReference type="InterPro" id="IPR050214">
    <property type="entry name" value="Cys_Synth/Cystath_Beta-Synth"/>
</dbReference>
<organism evidence="4 5">
    <name type="scientific">Aminivibrio pyruvatiphilus</name>
    <dbReference type="NCBI Taxonomy" id="1005740"/>
    <lineage>
        <taxon>Bacteria</taxon>
        <taxon>Thermotogati</taxon>
        <taxon>Synergistota</taxon>
        <taxon>Synergistia</taxon>
        <taxon>Synergistales</taxon>
        <taxon>Aminobacteriaceae</taxon>
        <taxon>Aminivibrio</taxon>
    </lineage>
</organism>
<dbReference type="InterPro" id="IPR001926">
    <property type="entry name" value="TrpB-like_PALP"/>
</dbReference>
<evidence type="ECO:0000259" key="3">
    <source>
        <dbReference type="Pfam" id="PF00291"/>
    </source>
</evidence>
<reference evidence="4 5" key="1">
    <citation type="submission" date="2019-03" db="EMBL/GenBank/DDBJ databases">
        <title>Genomic Encyclopedia of Type Strains, Phase IV (KMG-IV): sequencing the most valuable type-strain genomes for metagenomic binning, comparative biology and taxonomic classification.</title>
        <authorList>
            <person name="Goeker M."/>
        </authorList>
    </citation>
    <scope>NUCLEOTIDE SEQUENCE [LARGE SCALE GENOMIC DNA]</scope>
    <source>
        <strain evidence="4 5">DSM 25964</strain>
    </source>
</reference>
<dbReference type="OrthoDB" id="9767775at2"/>
<dbReference type="InterPro" id="IPR036052">
    <property type="entry name" value="TrpB-like_PALP_sf"/>
</dbReference>
<dbReference type="Gene3D" id="3.40.50.1100">
    <property type="match status" value="2"/>
</dbReference>
<dbReference type="Pfam" id="PF00291">
    <property type="entry name" value="PALP"/>
    <property type="match status" value="1"/>
</dbReference>
<name>A0A4R8M3Y2_9BACT</name>
<dbReference type="SUPFAM" id="SSF53686">
    <property type="entry name" value="Tryptophan synthase beta subunit-like PLP-dependent enzymes"/>
    <property type="match status" value="1"/>
</dbReference>
<comment type="cofactor">
    <cofactor evidence="1">
        <name>pyridoxal 5'-phosphate</name>
        <dbReference type="ChEBI" id="CHEBI:597326"/>
    </cofactor>
</comment>
<keyword evidence="2" id="KW-0663">Pyridoxal phosphate</keyword>
<dbReference type="EMBL" id="SORI01000013">
    <property type="protein sequence ID" value="TDY59428.1"/>
    <property type="molecule type" value="Genomic_DNA"/>
</dbReference>
<dbReference type="RefSeq" id="WP_133957970.1">
    <property type="nucleotide sequence ID" value="NZ_SORI01000013.1"/>
</dbReference>
<evidence type="ECO:0000313" key="5">
    <source>
        <dbReference type="Proteomes" id="UP000295066"/>
    </source>
</evidence>
<dbReference type="AlphaFoldDB" id="A0A4R8M3Y2"/>